<feature type="region of interest" description="Disordered" evidence="1">
    <location>
        <begin position="52"/>
        <end position="73"/>
    </location>
</feature>
<proteinExistence type="predicted"/>
<dbReference type="EMBL" id="CP088295">
    <property type="protein sequence ID" value="UUY04240.1"/>
    <property type="molecule type" value="Genomic_DNA"/>
</dbReference>
<keyword evidence="3" id="KW-1185">Reference proteome</keyword>
<reference evidence="3" key="1">
    <citation type="submission" date="2021-11" db="EMBL/GenBank/DDBJ databases">
        <title>Cultivation dependent microbiological survey of springs from the worlds oldest radium mine currently devoted to the extraction of radon-saturated water.</title>
        <authorList>
            <person name="Kapinusova G."/>
            <person name="Smrhova T."/>
            <person name="Strejcek M."/>
            <person name="Suman J."/>
            <person name="Jani K."/>
            <person name="Pajer P."/>
            <person name="Uhlik O."/>
        </authorList>
    </citation>
    <scope>NUCLEOTIDE SEQUENCE [LARGE SCALE GENOMIC DNA]</scope>
    <source>
        <strain evidence="3">J379</strain>
    </source>
</reference>
<feature type="compositionally biased region" description="Basic and acidic residues" evidence="1">
    <location>
        <begin position="172"/>
        <end position="189"/>
    </location>
</feature>
<accession>A0ABY5PI87</accession>
<dbReference type="Proteomes" id="UP001058860">
    <property type="component" value="Chromosome"/>
</dbReference>
<feature type="compositionally biased region" description="Basic and acidic residues" evidence="1">
    <location>
        <begin position="196"/>
        <end position="230"/>
    </location>
</feature>
<evidence type="ECO:0000313" key="2">
    <source>
        <dbReference type="EMBL" id="UUY04240.1"/>
    </source>
</evidence>
<feature type="region of interest" description="Disordered" evidence="1">
    <location>
        <begin position="411"/>
        <end position="442"/>
    </location>
</feature>
<organism evidence="2 3">
    <name type="scientific">Svornostia abyssi</name>
    <dbReference type="NCBI Taxonomy" id="2898438"/>
    <lineage>
        <taxon>Bacteria</taxon>
        <taxon>Bacillati</taxon>
        <taxon>Actinomycetota</taxon>
        <taxon>Thermoleophilia</taxon>
        <taxon>Solirubrobacterales</taxon>
        <taxon>Baekduiaceae</taxon>
        <taxon>Svornostia</taxon>
    </lineage>
</organism>
<gene>
    <name evidence="2" type="ORF">LRS13_01530</name>
</gene>
<sequence>MSSPGSSRGRARDPLEVLLTRAHHELAVDDRRAGDEHRVGGHLHRAIERHRELQARESERGEHGTQEVTPARERVGEPLGISESHPQPAVLEVGGDQCGAREVPEQVAVEVDARGLQRRQRSLERADGLRVERLPHPARERGGRRRFTQPGAQRAELRDQRSIRARRNGQVARDEVALRGVERGGRGDAPRVGADGQRHPLERRDPRDLPQLREVGPRQREGRADAEPHGRAGRRALQPLAQRGRCEPPPLGLAVERELQRVRVLGQEQHCARAGVGGRPVLRAEELRVAIGAGRIEALALDRCLHAFAQRTRVTHAPRRQRRAVHREIGEIGERHRHRVARLSLERVEVESRLRGPACRLPQQEFGGRHALQPPRERAGLTALQLRRDQPDPERLLRQIRQRIPHGIGARRGRSVVPAADQHGDENQRAGRQTTEHRGTVPRRHVTRWCAGALRSIVARRVSSVGRAHD</sequence>
<feature type="compositionally biased region" description="Basic and acidic residues" evidence="1">
    <location>
        <begin position="422"/>
        <end position="439"/>
    </location>
</feature>
<dbReference type="RefSeq" id="WP_353864732.1">
    <property type="nucleotide sequence ID" value="NZ_CP088295.1"/>
</dbReference>
<name>A0ABY5PI87_9ACTN</name>
<evidence type="ECO:0000256" key="1">
    <source>
        <dbReference type="SAM" id="MobiDB-lite"/>
    </source>
</evidence>
<protein>
    <submittedName>
        <fullName evidence="2">Uncharacterized protein</fullName>
    </submittedName>
</protein>
<evidence type="ECO:0000313" key="3">
    <source>
        <dbReference type="Proteomes" id="UP001058860"/>
    </source>
</evidence>
<feature type="region of interest" description="Disordered" evidence="1">
    <location>
        <begin position="127"/>
        <end position="235"/>
    </location>
</feature>
<feature type="compositionally biased region" description="Basic and acidic residues" evidence="1">
    <location>
        <begin position="127"/>
        <end position="141"/>
    </location>
</feature>